<dbReference type="Gene3D" id="3.30.465.10">
    <property type="match status" value="1"/>
</dbReference>
<keyword evidence="4" id="KW-0274">FAD</keyword>
<accession>A0AAV8UFG3</accession>
<dbReference type="EMBL" id="JAMWBK010000013">
    <property type="protein sequence ID" value="KAJ8900759.1"/>
    <property type="molecule type" value="Genomic_DNA"/>
</dbReference>
<dbReference type="AlphaFoldDB" id="A0AAV8UFG3"/>
<organism evidence="7 8">
    <name type="scientific">Rhodosorus marinus</name>
    <dbReference type="NCBI Taxonomy" id="101924"/>
    <lineage>
        <taxon>Eukaryota</taxon>
        <taxon>Rhodophyta</taxon>
        <taxon>Stylonematophyceae</taxon>
        <taxon>Stylonematales</taxon>
        <taxon>Stylonemataceae</taxon>
        <taxon>Rhodosorus</taxon>
    </lineage>
</organism>
<dbReference type="Gene3D" id="3.40.462.20">
    <property type="match status" value="1"/>
</dbReference>
<dbReference type="Gene3D" id="3.30.43.10">
    <property type="entry name" value="Uridine Diphospho-n-acetylenolpyruvylglucosamine Reductase, domain 2"/>
    <property type="match status" value="1"/>
</dbReference>
<name>A0AAV8UFG3_9RHOD</name>
<dbReference type="GO" id="GO:0016491">
    <property type="term" value="F:oxidoreductase activity"/>
    <property type="evidence" value="ECO:0007669"/>
    <property type="project" value="UniProtKB-KW"/>
</dbReference>
<protein>
    <recommendedName>
        <fullName evidence="6">FAD-binding PCMH-type domain-containing protein</fullName>
    </recommendedName>
</protein>
<dbReference type="Proteomes" id="UP001157974">
    <property type="component" value="Unassembled WGS sequence"/>
</dbReference>
<dbReference type="SUPFAM" id="SSF56176">
    <property type="entry name" value="FAD-binding/transporter-associated domain-like"/>
    <property type="match status" value="1"/>
</dbReference>
<feature type="domain" description="FAD-binding PCMH-type" evidence="6">
    <location>
        <begin position="41"/>
        <end position="210"/>
    </location>
</feature>
<dbReference type="PANTHER" id="PTHR42973">
    <property type="entry name" value="BINDING OXIDOREDUCTASE, PUTATIVE (AFU_ORTHOLOGUE AFUA_1G17690)-RELATED"/>
    <property type="match status" value="1"/>
</dbReference>
<comment type="cofactor">
    <cofactor evidence="1">
        <name>FAD</name>
        <dbReference type="ChEBI" id="CHEBI:57692"/>
    </cofactor>
</comment>
<comment type="caution">
    <text evidence="7">The sequence shown here is derived from an EMBL/GenBank/DDBJ whole genome shotgun (WGS) entry which is preliminary data.</text>
</comment>
<evidence type="ECO:0000259" key="6">
    <source>
        <dbReference type="PROSITE" id="PS51387"/>
    </source>
</evidence>
<dbReference type="InterPro" id="IPR036318">
    <property type="entry name" value="FAD-bd_PCMH-like_sf"/>
</dbReference>
<dbReference type="InterPro" id="IPR016169">
    <property type="entry name" value="FAD-bd_PCMH_sub2"/>
</dbReference>
<proteinExistence type="inferred from homology"/>
<keyword evidence="5" id="KW-0560">Oxidoreductase</keyword>
<dbReference type="PROSITE" id="PS51387">
    <property type="entry name" value="FAD_PCMH"/>
    <property type="match status" value="1"/>
</dbReference>
<dbReference type="PANTHER" id="PTHR42973:SF39">
    <property type="entry name" value="FAD-BINDING PCMH-TYPE DOMAIN-CONTAINING PROTEIN"/>
    <property type="match status" value="1"/>
</dbReference>
<evidence type="ECO:0000313" key="8">
    <source>
        <dbReference type="Proteomes" id="UP001157974"/>
    </source>
</evidence>
<gene>
    <name evidence="7" type="ORF">NDN08_000060</name>
</gene>
<sequence length="477" mass="52641">MLDEFVGEDIQELKRLVRGELIFRSDGKAYSEAVKCFNHDSKWSPRLIVQVRGAHDVQLVLKFARARGLSVSVSGGRHMFNNASMQGDIVIDMRLMRSINIDDEERTAWVDSGCIVFDVDQEAIAHNLAAVTGQYYDTGIAGFTLGGGLGFLSPRYGLSVDNLLAVEVVTPQGELLYIDDETDPEKMWVARGAGWNLGVVLRLKLRMYPMETFQHQGKTVHGYGGFVMWPLTAETVDPIAKILQKLFSLVESGKVPLETQPLMAFANPPPGGAPVLMLQNIWVGNPAGGEAFAKIFTDILEPAVNTCAPLDWLAIQDVHTAMFVRENRYYLSTRSVNEQALFGADALRTLTMQILENKPKEGFLVMIAGGKGITDVPVENTACTTLRESKVVCMVGCHVEDDDENIPAYEKAKAWVRGTLMGGLGPICRQSVYTNLDNVGTDEVVKQSAYAETARERIAAVKKAMDPDNIFRFTKTR</sequence>
<evidence type="ECO:0000256" key="1">
    <source>
        <dbReference type="ARBA" id="ARBA00001974"/>
    </source>
</evidence>
<dbReference type="InterPro" id="IPR050416">
    <property type="entry name" value="FAD-linked_Oxidoreductase"/>
</dbReference>
<keyword evidence="3" id="KW-0285">Flavoprotein</keyword>
<evidence type="ECO:0000256" key="4">
    <source>
        <dbReference type="ARBA" id="ARBA00022827"/>
    </source>
</evidence>
<evidence type="ECO:0000313" key="7">
    <source>
        <dbReference type="EMBL" id="KAJ8900759.1"/>
    </source>
</evidence>
<dbReference type="GO" id="GO:0071949">
    <property type="term" value="F:FAD binding"/>
    <property type="evidence" value="ECO:0007669"/>
    <property type="project" value="InterPro"/>
</dbReference>
<dbReference type="Pfam" id="PF01565">
    <property type="entry name" value="FAD_binding_4"/>
    <property type="match status" value="1"/>
</dbReference>
<evidence type="ECO:0000256" key="3">
    <source>
        <dbReference type="ARBA" id="ARBA00022630"/>
    </source>
</evidence>
<evidence type="ECO:0000256" key="2">
    <source>
        <dbReference type="ARBA" id="ARBA00005466"/>
    </source>
</evidence>
<keyword evidence="8" id="KW-1185">Reference proteome</keyword>
<evidence type="ECO:0000256" key="5">
    <source>
        <dbReference type="ARBA" id="ARBA00023002"/>
    </source>
</evidence>
<dbReference type="InterPro" id="IPR016166">
    <property type="entry name" value="FAD-bd_PCMH"/>
</dbReference>
<dbReference type="InterPro" id="IPR006094">
    <property type="entry name" value="Oxid_FAD_bind_N"/>
</dbReference>
<dbReference type="InterPro" id="IPR016167">
    <property type="entry name" value="FAD-bd_PCMH_sub1"/>
</dbReference>
<comment type="similarity">
    <text evidence="2">Belongs to the oxygen-dependent FAD-linked oxidoreductase family.</text>
</comment>
<reference evidence="7 8" key="1">
    <citation type="journal article" date="2023" name="Nat. Commun.">
        <title>Origin of minicircular mitochondrial genomes in red algae.</title>
        <authorList>
            <person name="Lee Y."/>
            <person name="Cho C.H."/>
            <person name="Lee Y.M."/>
            <person name="Park S.I."/>
            <person name="Yang J.H."/>
            <person name="West J.A."/>
            <person name="Bhattacharya D."/>
            <person name="Yoon H.S."/>
        </authorList>
    </citation>
    <scope>NUCLEOTIDE SEQUENCE [LARGE SCALE GENOMIC DNA]</scope>
    <source>
        <strain evidence="7 8">CCMP1338</strain>
        <tissue evidence="7">Whole cell</tissue>
    </source>
</reference>